<keyword evidence="4" id="KW-0804">Transcription</keyword>
<dbReference type="SUPFAM" id="SSF46785">
    <property type="entry name" value="Winged helix' DNA-binding domain"/>
    <property type="match status" value="1"/>
</dbReference>
<dbReference type="Gene3D" id="1.10.10.10">
    <property type="entry name" value="Winged helix-like DNA-binding domain superfamily/Winged helix DNA-binding domain"/>
    <property type="match status" value="1"/>
</dbReference>
<dbReference type="GO" id="GO:0010628">
    <property type="term" value="P:positive regulation of gene expression"/>
    <property type="evidence" value="ECO:0007669"/>
    <property type="project" value="TreeGrafter"/>
</dbReference>
<dbReference type="InterPro" id="IPR005119">
    <property type="entry name" value="LysR_subst-bd"/>
</dbReference>
<sequence length="302" mass="33264">MPFAGATEVNLKQIEVFRAIMLTGSISGATKLLHVSQPAVSRLLSYTEQRLGLVLFERIKGRLYPTPEARILFAEVNSVYQGVQRVNEVAEDLIQNRMGHLRIACSPSLGLSLIPAAIARFHRELPEARVILHTMIPDVLLQAVITQQVELGIAFLHEGHPNVESRELYENRLVAALPVDHPLTAKSVIQLEDLVDQPFIGYGTDIPVGRLVRKLLAERNIVLRSAVEVQQIHVACALVQAGAGIALLDEITALGPVWTNVVFRPVEPTANTPISIVHGMYEPLSRLAQRFIETLEAVKVQG</sequence>
<proteinExistence type="inferred from homology"/>
<dbReference type="GO" id="GO:0043565">
    <property type="term" value="F:sequence-specific DNA binding"/>
    <property type="evidence" value="ECO:0007669"/>
    <property type="project" value="TreeGrafter"/>
</dbReference>
<dbReference type="InterPro" id="IPR037424">
    <property type="entry name" value="NocR_PBP2"/>
</dbReference>
<dbReference type="CDD" id="cd08415">
    <property type="entry name" value="PBP2_LysR_opines_like"/>
    <property type="match status" value="1"/>
</dbReference>
<dbReference type="PANTHER" id="PTHR30427">
    <property type="entry name" value="TRANSCRIPTIONAL ACTIVATOR PROTEIN LYSR"/>
    <property type="match status" value="1"/>
</dbReference>
<dbReference type="PROSITE" id="PS50931">
    <property type="entry name" value="HTH_LYSR"/>
    <property type="match status" value="1"/>
</dbReference>
<organism evidence="6 7">
    <name type="scientific">Pseudomonas gingeri</name>
    <dbReference type="NCBI Taxonomy" id="117681"/>
    <lineage>
        <taxon>Bacteria</taxon>
        <taxon>Pseudomonadati</taxon>
        <taxon>Pseudomonadota</taxon>
        <taxon>Gammaproteobacteria</taxon>
        <taxon>Pseudomonadales</taxon>
        <taxon>Pseudomonadaceae</taxon>
        <taxon>Pseudomonas</taxon>
    </lineage>
</organism>
<dbReference type="EMBL" id="JACAQE010000013">
    <property type="protein sequence ID" value="NWC18351.1"/>
    <property type="molecule type" value="Genomic_DNA"/>
</dbReference>
<dbReference type="Pfam" id="PF03466">
    <property type="entry name" value="LysR_substrate"/>
    <property type="match status" value="1"/>
</dbReference>
<evidence type="ECO:0000313" key="7">
    <source>
        <dbReference type="Proteomes" id="UP000517547"/>
    </source>
</evidence>
<gene>
    <name evidence="6" type="ORF">HX845_32195</name>
</gene>
<dbReference type="InterPro" id="IPR036388">
    <property type="entry name" value="WH-like_DNA-bd_sf"/>
</dbReference>
<dbReference type="InterPro" id="IPR036390">
    <property type="entry name" value="WH_DNA-bd_sf"/>
</dbReference>
<reference evidence="6 7" key="1">
    <citation type="submission" date="2020-04" db="EMBL/GenBank/DDBJ databases">
        <title>Molecular characterization of pseudomonads from Agaricus bisporus reveal novel blotch 2 pathogens in Western Europe.</title>
        <authorList>
            <person name="Taparia T."/>
            <person name="Krijger M."/>
            <person name="Haynes E."/>
            <person name="Elpinstone J.G."/>
            <person name="Noble R."/>
            <person name="Van Der Wolf J."/>
        </authorList>
    </citation>
    <scope>NUCLEOTIDE SEQUENCE [LARGE SCALE GENOMIC DNA]</scope>
    <source>
        <strain evidence="6 7">IPO3738</strain>
    </source>
</reference>
<evidence type="ECO:0000256" key="2">
    <source>
        <dbReference type="ARBA" id="ARBA00023015"/>
    </source>
</evidence>
<dbReference type="SUPFAM" id="SSF53850">
    <property type="entry name" value="Periplasmic binding protein-like II"/>
    <property type="match status" value="1"/>
</dbReference>
<dbReference type="PANTHER" id="PTHR30427:SF1">
    <property type="entry name" value="TRANSCRIPTIONAL ACTIVATOR PROTEIN LYSR"/>
    <property type="match status" value="1"/>
</dbReference>
<dbReference type="InterPro" id="IPR000847">
    <property type="entry name" value="LysR_HTH_N"/>
</dbReference>
<name>A0A7Y7Y629_9PSED</name>
<evidence type="ECO:0000313" key="6">
    <source>
        <dbReference type="EMBL" id="NWC18351.1"/>
    </source>
</evidence>
<comment type="similarity">
    <text evidence="1">Belongs to the LysR transcriptional regulatory family.</text>
</comment>
<feature type="domain" description="HTH lysR-type" evidence="5">
    <location>
        <begin position="9"/>
        <end position="66"/>
    </location>
</feature>
<dbReference type="Proteomes" id="UP000517547">
    <property type="component" value="Unassembled WGS sequence"/>
</dbReference>
<dbReference type="AlphaFoldDB" id="A0A7Y7Y629"/>
<evidence type="ECO:0000256" key="1">
    <source>
        <dbReference type="ARBA" id="ARBA00009437"/>
    </source>
</evidence>
<dbReference type="Gene3D" id="3.40.190.290">
    <property type="match status" value="1"/>
</dbReference>
<evidence type="ECO:0000256" key="4">
    <source>
        <dbReference type="ARBA" id="ARBA00023163"/>
    </source>
</evidence>
<keyword evidence="3" id="KW-0238">DNA-binding</keyword>
<dbReference type="GO" id="GO:0003700">
    <property type="term" value="F:DNA-binding transcription factor activity"/>
    <property type="evidence" value="ECO:0007669"/>
    <property type="project" value="InterPro"/>
</dbReference>
<dbReference type="Pfam" id="PF00126">
    <property type="entry name" value="HTH_1"/>
    <property type="match status" value="1"/>
</dbReference>
<evidence type="ECO:0000259" key="5">
    <source>
        <dbReference type="PROSITE" id="PS50931"/>
    </source>
</evidence>
<keyword evidence="2" id="KW-0805">Transcription regulation</keyword>
<comment type="caution">
    <text evidence="6">The sequence shown here is derived from an EMBL/GenBank/DDBJ whole genome shotgun (WGS) entry which is preliminary data.</text>
</comment>
<evidence type="ECO:0000256" key="3">
    <source>
        <dbReference type="ARBA" id="ARBA00023125"/>
    </source>
</evidence>
<accession>A0A7Y7Y629</accession>
<protein>
    <submittedName>
        <fullName evidence="6">LysR family transcriptional regulator</fullName>
    </submittedName>
</protein>